<protein>
    <submittedName>
        <fullName evidence="3">Acetyltransferase</fullName>
        <ecNumber evidence="3">2.3.1.-</ecNumber>
    </submittedName>
</protein>
<dbReference type="KEGG" id="sof:NCTC11214_05468"/>
<evidence type="ECO:0000313" key="3">
    <source>
        <dbReference type="EMBL" id="VDZ65429.1"/>
    </source>
</evidence>
<dbReference type="PANTHER" id="PTHR43877:SF1">
    <property type="entry name" value="ACETYLTRANSFERASE"/>
    <property type="match status" value="1"/>
</dbReference>
<dbReference type="InterPro" id="IPR050832">
    <property type="entry name" value="Bact_Acetyltransf"/>
</dbReference>
<dbReference type="PANTHER" id="PTHR43877">
    <property type="entry name" value="AMINOALKYLPHOSPHONATE N-ACETYLTRANSFERASE-RELATED-RELATED"/>
    <property type="match status" value="1"/>
</dbReference>
<dbReference type="SUPFAM" id="SSF55729">
    <property type="entry name" value="Acyl-CoA N-acyltransferases (Nat)"/>
    <property type="match status" value="1"/>
</dbReference>
<reference evidence="3 4" key="1">
    <citation type="submission" date="2018-12" db="EMBL/GenBank/DDBJ databases">
        <authorList>
            <consortium name="Pathogen Informatics"/>
        </authorList>
    </citation>
    <scope>NUCLEOTIDE SEQUENCE [LARGE SCALE GENOMIC DNA]</scope>
    <source>
        <strain evidence="3 4">NCTC11214</strain>
    </source>
</reference>
<dbReference type="GO" id="GO:0016747">
    <property type="term" value="F:acyltransferase activity, transferring groups other than amino-acyl groups"/>
    <property type="evidence" value="ECO:0007669"/>
    <property type="project" value="InterPro"/>
</dbReference>
<dbReference type="Pfam" id="PF00583">
    <property type="entry name" value="Acetyltransf_1"/>
    <property type="match status" value="1"/>
</dbReference>
<dbReference type="Proteomes" id="UP000281391">
    <property type="component" value="Chromosome"/>
</dbReference>
<dbReference type="AlphaFoldDB" id="A0A3S5D854"/>
<dbReference type="CDD" id="cd04301">
    <property type="entry name" value="NAT_SF"/>
    <property type="match status" value="1"/>
</dbReference>
<sequence length="172" mass="18673">MIDIQQLDAAAAQAAIPDLAQVLHASVWQGASIGFVTPFSVEQAAAFWHGLLPAIASGERLMLAARDGQRIVGTVQLLLAMPANGAHRAEIVKLMVHPQARRQGIAHRLMQQAEQLAITHQRQLLVLDTVSDSPAESLYRLLGFQLAGRIPQYARASLGDTLDATSYMYKLL</sequence>
<dbReference type="PROSITE" id="PS51186">
    <property type="entry name" value="GNAT"/>
    <property type="match status" value="1"/>
</dbReference>
<accession>A0A3S5D854</accession>
<keyword evidence="1 3" id="KW-0808">Transferase</keyword>
<evidence type="ECO:0000256" key="2">
    <source>
        <dbReference type="ARBA" id="ARBA00023315"/>
    </source>
</evidence>
<name>A0A3S5D854_SEROD</name>
<dbReference type="EMBL" id="LR134117">
    <property type="protein sequence ID" value="VDZ65429.1"/>
    <property type="molecule type" value="Genomic_DNA"/>
</dbReference>
<gene>
    <name evidence="3" type="primary">ttr</name>
    <name evidence="3" type="ORF">NCTC11214_05468</name>
</gene>
<evidence type="ECO:0000256" key="1">
    <source>
        <dbReference type="ARBA" id="ARBA00022679"/>
    </source>
</evidence>
<dbReference type="Gene3D" id="3.40.630.30">
    <property type="match status" value="1"/>
</dbReference>
<dbReference type="EC" id="2.3.1.-" evidence="3"/>
<evidence type="ECO:0000313" key="4">
    <source>
        <dbReference type="Proteomes" id="UP000281391"/>
    </source>
</evidence>
<proteinExistence type="predicted"/>
<dbReference type="InterPro" id="IPR016181">
    <property type="entry name" value="Acyl_CoA_acyltransferase"/>
</dbReference>
<organism evidence="3 4">
    <name type="scientific">Serratia odorifera</name>
    <dbReference type="NCBI Taxonomy" id="618"/>
    <lineage>
        <taxon>Bacteria</taxon>
        <taxon>Pseudomonadati</taxon>
        <taxon>Pseudomonadota</taxon>
        <taxon>Gammaproteobacteria</taxon>
        <taxon>Enterobacterales</taxon>
        <taxon>Yersiniaceae</taxon>
        <taxon>Serratia</taxon>
    </lineage>
</organism>
<keyword evidence="2 3" id="KW-0012">Acyltransferase</keyword>
<dbReference type="InterPro" id="IPR000182">
    <property type="entry name" value="GNAT_dom"/>
</dbReference>
<dbReference type="RefSeq" id="WP_004965480.1">
    <property type="nucleotide sequence ID" value="NZ_JAEKCK010000001.1"/>
</dbReference>